<keyword evidence="2" id="KW-1185">Reference proteome</keyword>
<name>A0A812MQY9_9DINO</name>
<dbReference type="AlphaFoldDB" id="A0A812MQY9"/>
<protein>
    <submittedName>
        <fullName evidence="1">Uncharacterized protein</fullName>
    </submittedName>
</protein>
<sequence length="204" mass="22699">MSPPRRQTWACRVAPSSRSAFSSGVRGAECKCFFQLLERAKMKLWEYCLTASAAGGAWRRFSLRSTFEMVATNLREETQAPLVRLRRLAELGQQGLSASDVARELRRSKAQDDDVFLTERELKILIARVTTAEVVIVNLAFDVSHVGGDYTLVTEAAFLSDVEIGHDADFRQLRLFVAEAEGVCSWEELLGHRPIVLHVGGTAV</sequence>
<reference evidence="1" key="1">
    <citation type="submission" date="2021-02" db="EMBL/GenBank/DDBJ databases">
        <authorList>
            <person name="Dougan E. K."/>
            <person name="Rhodes N."/>
            <person name="Thang M."/>
            <person name="Chan C."/>
        </authorList>
    </citation>
    <scope>NUCLEOTIDE SEQUENCE</scope>
</reference>
<dbReference type="EMBL" id="CAJNDS010001779">
    <property type="protein sequence ID" value="CAE7277996.1"/>
    <property type="molecule type" value="Genomic_DNA"/>
</dbReference>
<organism evidence="1 2">
    <name type="scientific">Symbiodinium natans</name>
    <dbReference type="NCBI Taxonomy" id="878477"/>
    <lineage>
        <taxon>Eukaryota</taxon>
        <taxon>Sar</taxon>
        <taxon>Alveolata</taxon>
        <taxon>Dinophyceae</taxon>
        <taxon>Suessiales</taxon>
        <taxon>Symbiodiniaceae</taxon>
        <taxon>Symbiodinium</taxon>
    </lineage>
</organism>
<gene>
    <name evidence="1" type="ORF">SNAT2548_LOCUS14734</name>
</gene>
<evidence type="ECO:0000313" key="1">
    <source>
        <dbReference type="EMBL" id="CAE7277996.1"/>
    </source>
</evidence>
<evidence type="ECO:0000313" key="2">
    <source>
        <dbReference type="Proteomes" id="UP000604046"/>
    </source>
</evidence>
<accession>A0A812MQY9</accession>
<proteinExistence type="predicted"/>
<comment type="caution">
    <text evidence="1">The sequence shown here is derived from an EMBL/GenBank/DDBJ whole genome shotgun (WGS) entry which is preliminary data.</text>
</comment>
<dbReference type="Proteomes" id="UP000604046">
    <property type="component" value="Unassembled WGS sequence"/>
</dbReference>